<name>A0A542DJJ7_AMYCI</name>
<organism evidence="2 3">
    <name type="scientific">Amycolatopsis cihanbeyliensis</name>
    <dbReference type="NCBI Taxonomy" id="1128664"/>
    <lineage>
        <taxon>Bacteria</taxon>
        <taxon>Bacillati</taxon>
        <taxon>Actinomycetota</taxon>
        <taxon>Actinomycetes</taxon>
        <taxon>Pseudonocardiales</taxon>
        <taxon>Pseudonocardiaceae</taxon>
        <taxon>Amycolatopsis</taxon>
    </lineage>
</organism>
<reference evidence="2 3" key="1">
    <citation type="submission" date="2019-06" db="EMBL/GenBank/DDBJ databases">
        <title>Sequencing the genomes of 1000 actinobacteria strains.</title>
        <authorList>
            <person name="Klenk H.-P."/>
        </authorList>
    </citation>
    <scope>NUCLEOTIDE SEQUENCE [LARGE SCALE GENOMIC DNA]</scope>
    <source>
        <strain evidence="2 3">DSM 45679</strain>
    </source>
</reference>
<evidence type="ECO:0000313" key="2">
    <source>
        <dbReference type="EMBL" id="TQJ03269.1"/>
    </source>
</evidence>
<evidence type="ECO:0000313" key="3">
    <source>
        <dbReference type="Proteomes" id="UP000320876"/>
    </source>
</evidence>
<evidence type="ECO:0000256" key="1">
    <source>
        <dbReference type="SAM" id="MobiDB-lite"/>
    </source>
</evidence>
<gene>
    <name evidence="2" type="ORF">FB471_3024</name>
</gene>
<dbReference type="Proteomes" id="UP000320876">
    <property type="component" value="Unassembled WGS sequence"/>
</dbReference>
<sequence length="265" mass="29216">MSTPTAHEPSKLAPVAALGATRTSHRWAEQPGNWDRLNTRALFASDNEWGIPSLPVARLVPARLVPYTARHQATTAAAHRDREQAAIHFFLDDFRFETVWTKPERGLSRCASVGAALTPDFSLWATMPPAMQLWQVYRSRWCGAWLLHHGIQVVPTVSWSTPDTYRFAFAGIPTGSVVAISTVGILRDPEARQLFAEGFTAMLHRLAPSVVLVYGRALPEPAAAVVPPGTRVRYYPTRWATHEAHRARQRAGTAPTEQDPAGGGR</sequence>
<proteinExistence type="predicted"/>
<feature type="region of interest" description="Disordered" evidence="1">
    <location>
        <begin position="244"/>
        <end position="265"/>
    </location>
</feature>
<dbReference type="AlphaFoldDB" id="A0A542DJJ7"/>
<dbReference type="Pfam" id="PF14386">
    <property type="entry name" value="DUF4417"/>
    <property type="match status" value="1"/>
</dbReference>
<keyword evidence="3" id="KW-1185">Reference proteome</keyword>
<comment type="caution">
    <text evidence="2">The sequence shown here is derived from an EMBL/GenBank/DDBJ whole genome shotgun (WGS) entry which is preliminary data.</text>
</comment>
<dbReference type="EMBL" id="VFML01000001">
    <property type="protein sequence ID" value="TQJ03269.1"/>
    <property type="molecule type" value="Genomic_DNA"/>
</dbReference>
<dbReference type="InterPro" id="IPR025530">
    <property type="entry name" value="DUF4417"/>
</dbReference>
<dbReference type="RefSeq" id="WP_211358037.1">
    <property type="nucleotide sequence ID" value="NZ_VFML01000001.1"/>
</dbReference>
<accession>A0A542DJJ7</accession>
<protein>
    <submittedName>
        <fullName evidence="2">Uncharacterized protein DUF4417</fullName>
    </submittedName>
</protein>